<dbReference type="NCBIfam" id="NF002636">
    <property type="entry name" value="PRK02304.1-5"/>
    <property type="match status" value="1"/>
</dbReference>
<feature type="domain" description="Phosphoribosyltransferase" evidence="13">
    <location>
        <begin position="27"/>
        <end position="167"/>
    </location>
</feature>
<dbReference type="GO" id="GO:0016208">
    <property type="term" value="F:AMP binding"/>
    <property type="evidence" value="ECO:0007669"/>
    <property type="project" value="TreeGrafter"/>
</dbReference>
<evidence type="ECO:0000313" key="15">
    <source>
        <dbReference type="Proteomes" id="UP000266506"/>
    </source>
</evidence>
<dbReference type="GO" id="GO:0006168">
    <property type="term" value="P:adenine salvage"/>
    <property type="evidence" value="ECO:0007669"/>
    <property type="project" value="InterPro"/>
</dbReference>
<dbReference type="Gene3D" id="3.40.50.2020">
    <property type="match status" value="1"/>
</dbReference>
<dbReference type="InterPro" id="IPR029057">
    <property type="entry name" value="PRTase-like"/>
</dbReference>
<dbReference type="UniPathway" id="UPA00588">
    <property type="reaction ID" value="UER00646"/>
</dbReference>
<evidence type="ECO:0000256" key="9">
    <source>
        <dbReference type="ARBA" id="ARBA00022676"/>
    </source>
</evidence>
<dbReference type="GO" id="GO:0005737">
    <property type="term" value="C:cytoplasm"/>
    <property type="evidence" value="ECO:0007669"/>
    <property type="project" value="UniProtKB-SubCell"/>
</dbReference>
<name>A0A397RNE6_9MOLU</name>
<dbReference type="CDD" id="cd06223">
    <property type="entry name" value="PRTases_typeI"/>
    <property type="match status" value="1"/>
</dbReference>
<keyword evidence="8 12" id="KW-0963">Cytoplasm</keyword>
<dbReference type="OrthoDB" id="9803963at2"/>
<evidence type="ECO:0000256" key="8">
    <source>
        <dbReference type="ARBA" id="ARBA00022490"/>
    </source>
</evidence>
<dbReference type="PANTHER" id="PTHR32315:SF3">
    <property type="entry name" value="ADENINE PHOSPHORIBOSYLTRANSFERASE"/>
    <property type="match status" value="1"/>
</dbReference>
<evidence type="ECO:0000256" key="6">
    <source>
        <dbReference type="ARBA" id="ARBA00011738"/>
    </source>
</evidence>
<keyword evidence="15" id="KW-1185">Reference proteome</keyword>
<dbReference type="Proteomes" id="UP000266506">
    <property type="component" value="Unassembled WGS sequence"/>
</dbReference>
<evidence type="ECO:0000256" key="2">
    <source>
        <dbReference type="ARBA" id="ARBA00003968"/>
    </source>
</evidence>
<comment type="function">
    <text evidence="2 12">Catalyzes a salvage reaction resulting in the formation of AMP, that is energically less costly than de novo synthesis.</text>
</comment>
<evidence type="ECO:0000313" key="14">
    <source>
        <dbReference type="EMBL" id="RIA73969.1"/>
    </source>
</evidence>
<dbReference type="SUPFAM" id="SSF53271">
    <property type="entry name" value="PRTase-like"/>
    <property type="match status" value="1"/>
</dbReference>
<evidence type="ECO:0000256" key="5">
    <source>
        <dbReference type="ARBA" id="ARBA00008391"/>
    </source>
</evidence>
<evidence type="ECO:0000256" key="7">
    <source>
        <dbReference type="ARBA" id="ARBA00011893"/>
    </source>
</evidence>
<evidence type="ECO:0000256" key="11">
    <source>
        <dbReference type="ARBA" id="ARBA00022726"/>
    </source>
</evidence>
<gene>
    <name evidence="12" type="primary">apt</name>
    <name evidence="14" type="ORF">EI71_01551</name>
</gene>
<evidence type="ECO:0000256" key="4">
    <source>
        <dbReference type="ARBA" id="ARBA00004659"/>
    </source>
</evidence>
<dbReference type="NCBIfam" id="NF002634">
    <property type="entry name" value="PRK02304.1-3"/>
    <property type="match status" value="1"/>
</dbReference>
<sequence length="173" mass="18664">MNLKDTIVTIPNFPKEGIMFRDITTLLENGEAFKQTIEELASFAEEMGATVIVGPEARGFLFGAPVAAKLGLGFVPVRKPGKLPRAQITEEYSLEYGTNTLCIHEDALKKGDKVLIIDDLLATGGTALAAAHLCEKTGAKVVGLAFVIDLVDLKGKEVLKDYPVKTLIEFEGE</sequence>
<dbReference type="EMBL" id="QXEV01000021">
    <property type="protein sequence ID" value="RIA73969.1"/>
    <property type="molecule type" value="Genomic_DNA"/>
</dbReference>
<evidence type="ECO:0000256" key="3">
    <source>
        <dbReference type="ARBA" id="ARBA00004496"/>
    </source>
</evidence>
<dbReference type="Pfam" id="PF00156">
    <property type="entry name" value="Pribosyltran"/>
    <property type="match status" value="1"/>
</dbReference>
<dbReference type="NCBIfam" id="NF002633">
    <property type="entry name" value="PRK02304.1-2"/>
    <property type="match status" value="1"/>
</dbReference>
<dbReference type="FunCoup" id="A0A397RNE6">
    <property type="interactions" value="263"/>
</dbReference>
<organism evidence="14 15">
    <name type="scientific">Anaeroplasma bactoclasticum</name>
    <dbReference type="NCBI Taxonomy" id="2088"/>
    <lineage>
        <taxon>Bacteria</taxon>
        <taxon>Bacillati</taxon>
        <taxon>Mycoplasmatota</taxon>
        <taxon>Mollicutes</taxon>
        <taxon>Anaeroplasmatales</taxon>
        <taxon>Anaeroplasmataceae</taxon>
        <taxon>Anaeroplasma</taxon>
    </lineage>
</organism>
<comment type="subunit">
    <text evidence="6 12">Homodimer.</text>
</comment>
<comment type="subcellular location">
    <subcellularLocation>
        <location evidence="3 12">Cytoplasm</location>
    </subcellularLocation>
</comment>
<dbReference type="GO" id="GO:0044209">
    <property type="term" value="P:AMP salvage"/>
    <property type="evidence" value="ECO:0007669"/>
    <property type="project" value="UniProtKB-UniRule"/>
</dbReference>
<dbReference type="HAMAP" id="MF_00004">
    <property type="entry name" value="Aden_phosphoribosyltr"/>
    <property type="match status" value="1"/>
</dbReference>
<comment type="pathway">
    <text evidence="4 12">Purine metabolism; AMP biosynthesis via salvage pathway; AMP from adenine: step 1/1.</text>
</comment>
<keyword evidence="10 12" id="KW-0808">Transferase</keyword>
<comment type="similarity">
    <text evidence="5 12">Belongs to the purine/pyrimidine phosphoribosyltransferase family.</text>
</comment>
<comment type="caution">
    <text evidence="14">The sequence shown here is derived from an EMBL/GenBank/DDBJ whole genome shotgun (WGS) entry which is preliminary data.</text>
</comment>
<evidence type="ECO:0000256" key="1">
    <source>
        <dbReference type="ARBA" id="ARBA00000868"/>
    </source>
</evidence>
<reference evidence="14 15" key="1">
    <citation type="submission" date="2018-08" db="EMBL/GenBank/DDBJ databases">
        <title>Genomic Encyclopedia of Archaeal and Bacterial Type Strains, Phase II (KMG-II): from individual species to whole genera.</title>
        <authorList>
            <person name="Goeker M."/>
        </authorList>
    </citation>
    <scope>NUCLEOTIDE SEQUENCE [LARGE SCALE GENOMIC DNA]</scope>
    <source>
        <strain evidence="14 15">ATCC 27112</strain>
    </source>
</reference>
<evidence type="ECO:0000256" key="10">
    <source>
        <dbReference type="ARBA" id="ARBA00022679"/>
    </source>
</evidence>
<evidence type="ECO:0000259" key="13">
    <source>
        <dbReference type="Pfam" id="PF00156"/>
    </source>
</evidence>
<dbReference type="EC" id="2.4.2.7" evidence="7 12"/>
<keyword evidence="9 12" id="KW-0328">Glycosyltransferase</keyword>
<proteinExistence type="inferred from homology"/>
<dbReference type="RefSeq" id="WP_119016660.1">
    <property type="nucleotide sequence ID" value="NZ_QXEV01000021.1"/>
</dbReference>
<dbReference type="InParanoid" id="A0A397RNE6"/>
<dbReference type="AlphaFoldDB" id="A0A397RNE6"/>
<protein>
    <recommendedName>
        <fullName evidence="7 12">Adenine phosphoribosyltransferase</fullName>
        <shortName evidence="12">APRT</shortName>
        <ecNumber evidence="7 12">2.4.2.7</ecNumber>
    </recommendedName>
</protein>
<comment type="catalytic activity">
    <reaction evidence="1 12">
        <text>AMP + diphosphate = 5-phospho-alpha-D-ribose 1-diphosphate + adenine</text>
        <dbReference type="Rhea" id="RHEA:16609"/>
        <dbReference type="ChEBI" id="CHEBI:16708"/>
        <dbReference type="ChEBI" id="CHEBI:33019"/>
        <dbReference type="ChEBI" id="CHEBI:58017"/>
        <dbReference type="ChEBI" id="CHEBI:456215"/>
        <dbReference type="EC" id="2.4.2.7"/>
    </reaction>
</comment>
<dbReference type="PANTHER" id="PTHR32315">
    <property type="entry name" value="ADENINE PHOSPHORIBOSYLTRANSFERASE"/>
    <property type="match status" value="1"/>
</dbReference>
<dbReference type="GO" id="GO:0006166">
    <property type="term" value="P:purine ribonucleoside salvage"/>
    <property type="evidence" value="ECO:0007669"/>
    <property type="project" value="UniProtKB-UniRule"/>
</dbReference>
<dbReference type="GO" id="GO:0003999">
    <property type="term" value="F:adenine phosphoribosyltransferase activity"/>
    <property type="evidence" value="ECO:0007669"/>
    <property type="project" value="UniProtKB-UniRule"/>
</dbReference>
<accession>A0A397RNE6</accession>
<dbReference type="InterPro" id="IPR000836">
    <property type="entry name" value="PRTase_dom"/>
</dbReference>
<dbReference type="InterPro" id="IPR005764">
    <property type="entry name" value="Ade_phspho_trans"/>
</dbReference>
<evidence type="ECO:0000256" key="12">
    <source>
        <dbReference type="HAMAP-Rule" id="MF_00004"/>
    </source>
</evidence>
<dbReference type="InterPro" id="IPR050054">
    <property type="entry name" value="UPRTase/APRTase"/>
</dbReference>
<dbReference type="FunFam" id="3.40.50.2020:FF:000004">
    <property type="entry name" value="Adenine phosphoribosyltransferase"/>
    <property type="match status" value="1"/>
</dbReference>
<dbReference type="NCBIfam" id="TIGR01090">
    <property type="entry name" value="apt"/>
    <property type="match status" value="1"/>
</dbReference>
<dbReference type="GO" id="GO:0002055">
    <property type="term" value="F:adenine binding"/>
    <property type="evidence" value="ECO:0007669"/>
    <property type="project" value="TreeGrafter"/>
</dbReference>
<keyword evidence="11 12" id="KW-0660">Purine salvage</keyword>